<feature type="transmembrane region" description="Helical" evidence="1">
    <location>
        <begin position="335"/>
        <end position="353"/>
    </location>
</feature>
<evidence type="ECO:0000313" key="3">
    <source>
        <dbReference type="Proteomes" id="UP000186098"/>
    </source>
</evidence>
<feature type="transmembrane region" description="Helical" evidence="1">
    <location>
        <begin position="62"/>
        <end position="80"/>
    </location>
</feature>
<evidence type="ECO:0000256" key="1">
    <source>
        <dbReference type="SAM" id="Phobius"/>
    </source>
</evidence>
<dbReference type="EMBL" id="FTOM01000008">
    <property type="protein sequence ID" value="SIS86920.1"/>
    <property type="molecule type" value="Genomic_DNA"/>
</dbReference>
<gene>
    <name evidence="2" type="ORF">SAMN05421795_10852</name>
</gene>
<feature type="transmembrane region" description="Helical" evidence="1">
    <location>
        <begin position="143"/>
        <end position="162"/>
    </location>
</feature>
<feature type="transmembrane region" description="Helical" evidence="1">
    <location>
        <begin position="168"/>
        <end position="188"/>
    </location>
</feature>
<dbReference type="RefSeq" id="WP_076367078.1">
    <property type="nucleotide sequence ID" value="NZ_FTOM01000008.1"/>
</dbReference>
<keyword evidence="1" id="KW-1133">Transmembrane helix</keyword>
<accession>A0A1N7MLM0</accession>
<evidence type="ECO:0000313" key="2">
    <source>
        <dbReference type="EMBL" id="SIS86920.1"/>
    </source>
</evidence>
<dbReference type="InterPro" id="IPR010266">
    <property type="entry name" value="NnrS"/>
</dbReference>
<feature type="transmembrane region" description="Helical" evidence="1">
    <location>
        <begin position="301"/>
        <end position="323"/>
    </location>
</feature>
<feature type="transmembrane region" description="Helical" evidence="1">
    <location>
        <begin position="359"/>
        <end position="378"/>
    </location>
</feature>
<dbReference type="STRING" id="407234.SAMN05421795_10852"/>
<dbReference type="OrthoDB" id="9770040at2"/>
<dbReference type="Proteomes" id="UP000186098">
    <property type="component" value="Unassembled WGS sequence"/>
</dbReference>
<feature type="transmembrane region" description="Helical" evidence="1">
    <location>
        <begin position="243"/>
        <end position="260"/>
    </location>
</feature>
<organism evidence="2 3">
    <name type="scientific">Phaeovulum vinaykumarii</name>
    <dbReference type="NCBI Taxonomy" id="407234"/>
    <lineage>
        <taxon>Bacteria</taxon>
        <taxon>Pseudomonadati</taxon>
        <taxon>Pseudomonadota</taxon>
        <taxon>Alphaproteobacteria</taxon>
        <taxon>Rhodobacterales</taxon>
        <taxon>Paracoccaceae</taxon>
        <taxon>Phaeovulum</taxon>
    </lineage>
</organism>
<feature type="transmembrane region" description="Helical" evidence="1">
    <location>
        <begin position="272"/>
        <end position="295"/>
    </location>
</feature>
<keyword evidence="1" id="KW-0472">Membrane</keyword>
<feature type="transmembrane region" description="Helical" evidence="1">
    <location>
        <begin position="113"/>
        <end position="131"/>
    </location>
</feature>
<protein>
    <submittedName>
        <fullName evidence="2">Uncharacterized protein involved in response to NO</fullName>
    </submittedName>
</protein>
<dbReference type="Pfam" id="PF05940">
    <property type="entry name" value="NnrS"/>
    <property type="match status" value="1"/>
</dbReference>
<keyword evidence="3" id="KW-1185">Reference proteome</keyword>
<proteinExistence type="predicted"/>
<feature type="transmembrane region" description="Helical" evidence="1">
    <location>
        <begin position="21"/>
        <end position="42"/>
    </location>
</feature>
<keyword evidence="1" id="KW-0812">Transmembrane</keyword>
<feature type="transmembrane region" description="Helical" evidence="1">
    <location>
        <begin position="219"/>
        <end position="237"/>
    </location>
</feature>
<dbReference type="AlphaFoldDB" id="A0A1N7MLM0"/>
<reference evidence="3" key="1">
    <citation type="submission" date="2017-01" db="EMBL/GenBank/DDBJ databases">
        <authorList>
            <person name="Varghese N."/>
            <person name="Submissions S."/>
        </authorList>
    </citation>
    <scope>NUCLEOTIDE SEQUENCE [LARGE SCALE GENOMIC DNA]</scope>
    <source>
        <strain evidence="3">DSM 18714</strain>
    </source>
</reference>
<sequence>MDIRSALFPTLARITAEPFRLMHLAAGLGAFLAMLIWAVHLGGLGMPLALRMPAAQWHAHELVFGYGGAVLAGIFMGAPPRGLSRRAFVLMAAGLWLAGRAAIAGSAGLPPALVALLDLGFAPLVGAPMIAQMLRRPRLQTGVFVIILGVHWAANLAVHLDWTGFAPGLARAGFLAGILACGMMNAWFGGRLTQGMVRNRVMQARARGVQARGGGRDPLWAEAGAVAGLGLAAAAVLGLPWAVAPLLTLAGVAVLARVIAWRVRGGADAMLAAFLAAHLGLGAGALLWAAALWGAQDLVTAVHLMAIAALSGMSMAVMARGALGQTGRALAAPPLLAAGFAALFAAAVLRAGGAIGAPLALWLLAWALWLGAMGPVLCGPRLRPGTPGARPVPERR</sequence>
<feature type="transmembrane region" description="Helical" evidence="1">
    <location>
        <begin position="87"/>
        <end position="107"/>
    </location>
</feature>
<name>A0A1N7MLM0_9RHOB</name>